<gene>
    <name evidence="3" type="ORF">SEA_URKEL_33</name>
</gene>
<protein>
    <submittedName>
        <fullName evidence="3">Uncharacterized protein</fullName>
    </submittedName>
</protein>
<reference evidence="3 4" key="1">
    <citation type="submission" date="2016-08" db="EMBL/GenBank/DDBJ databases">
        <authorList>
            <person name="Yazzolino P."/>
            <person name="Kempthorne D."/>
            <person name="Kittridge C."/>
            <person name="Noyes R."/>
            <person name="Winters C."/>
            <person name="Ziebert K."/>
            <person name="Anton T."/>
            <person name="MacKenzie A."/>
            <person name="Murphy A."/>
            <person name="Novajovsky A."/>
            <person name="Ettinger W.F."/>
            <person name="Ettinger A.-S.H."/>
            <person name="Anders K.R."/>
            <person name="Bradley K.W."/>
            <person name="Asai D.J."/>
            <person name="Bowman C.A."/>
            <person name="Russell D.A."/>
            <person name="Pope W.H."/>
            <person name="Jacobs-Sera D."/>
            <person name="Hendrix R.W."/>
            <person name="Hatfull G.F."/>
        </authorList>
    </citation>
    <scope>NUCLEOTIDE SEQUENCE [LARGE SCALE GENOMIC DNA]</scope>
</reference>
<evidence type="ECO:0000256" key="1">
    <source>
        <dbReference type="SAM" id="MobiDB-lite"/>
    </source>
</evidence>
<keyword evidence="4" id="KW-1185">Reference proteome</keyword>
<keyword evidence="2" id="KW-1133">Transmembrane helix</keyword>
<proteinExistence type="predicted"/>
<keyword evidence="2" id="KW-0472">Membrane</keyword>
<feature type="region of interest" description="Disordered" evidence="1">
    <location>
        <begin position="100"/>
        <end position="120"/>
    </location>
</feature>
<dbReference type="Proteomes" id="UP000223035">
    <property type="component" value="Segment"/>
</dbReference>
<dbReference type="EMBL" id="KX657796">
    <property type="protein sequence ID" value="AOZ61558.1"/>
    <property type="molecule type" value="Genomic_DNA"/>
</dbReference>
<evidence type="ECO:0000313" key="3">
    <source>
        <dbReference type="EMBL" id="AOZ61558.1"/>
    </source>
</evidence>
<sequence>MGGIVDLLGELPPNTVAALVIGSPITGAAIAALLARKRENFKALTEAYGTLIDRVSGLESRLDTVEQKYDDEKRGHERTRGLLAIAMLFIRSVMNWGAGDRSGPMPVPPAELMATGEAHE</sequence>
<feature type="transmembrane region" description="Helical" evidence="2">
    <location>
        <begin position="16"/>
        <end position="35"/>
    </location>
</feature>
<accession>A0A1I9S4R4</accession>
<evidence type="ECO:0000313" key="4">
    <source>
        <dbReference type="Proteomes" id="UP000223035"/>
    </source>
</evidence>
<keyword evidence="2" id="KW-0812">Transmembrane</keyword>
<evidence type="ECO:0000256" key="2">
    <source>
        <dbReference type="SAM" id="Phobius"/>
    </source>
</evidence>
<name>A0A1I9S4R4_9CAUD</name>
<organism evidence="3 4">
    <name type="scientific">Mycobacterium phage Urkel</name>
    <dbReference type="NCBI Taxonomy" id="1912978"/>
    <lineage>
        <taxon>Viruses</taxon>
        <taxon>Duplodnaviria</taxon>
        <taxon>Heunggongvirae</taxon>
        <taxon>Uroviricota</taxon>
        <taxon>Caudoviricetes</taxon>
        <taxon>Weiservirinae</taxon>
        <taxon>Anayavirus</taxon>
        <taxon>Anayavirus urkel</taxon>
    </lineage>
</organism>